<reference evidence="7 8" key="1">
    <citation type="journal article" date="2011" name="Proc. Natl. Acad. Sci. U.S.A.">
        <title>Evolutionary erosion of yeast sex chromosomes by mating-type switching accidents.</title>
        <authorList>
            <person name="Gordon J.L."/>
            <person name="Armisen D."/>
            <person name="Proux-Wera E."/>
            <person name="Oheigeartaigh S.S."/>
            <person name="Byrne K.P."/>
            <person name="Wolfe K.H."/>
        </authorList>
    </citation>
    <scope>NUCLEOTIDE SEQUENCE [LARGE SCALE GENOMIC DNA]</scope>
    <source>
        <strain evidence="8">ATCC 24235 / CBS 4417 / NBRC 1672 / NRRL Y-8282 / UCD 70-5</strain>
    </source>
</reference>
<dbReference type="SUPFAM" id="SSF56112">
    <property type="entry name" value="Protein kinase-like (PK-like)"/>
    <property type="match status" value="1"/>
</dbReference>
<dbReference type="EMBL" id="HE612865">
    <property type="protein sequence ID" value="CCE64926.1"/>
    <property type="molecule type" value="Genomic_DNA"/>
</dbReference>
<dbReference type="InterPro" id="IPR051035">
    <property type="entry name" value="Mito_inheritance_9"/>
</dbReference>
<keyword evidence="5" id="KW-0496">Mitochondrion</keyword>
<gene>
    <name evidence="7" type="primary">TPHA0J01040</name>
    <name evidence="7" type="ordered locus">TPHA_0J01040</name>
</gene>
<dbReference type="Proteomes" id="UP000005666">
    <property type="component" value="Chromosome 10"/>
</dbReference>
<dbReference type="HOGENOM" id="CLU_019189_0_1_1"/>
<sequence length="629" mass="72437">MLRSLASKQPATVARAGTALRVFNESIICSRYTKVSSRCLSNNPGKVFTKLTDDNDPKRDAFFKYSWGSWIINDKIEKERRTTKFSIEGLNTILNDLYSQSQTLAKTKKKDVVEPPCYNKNLTVSLPHNLSIENIGTINPNEKVQIVSMASLHEGKHHRIYKISTNLDKSFILRIPYPLEKEHVIAERIKSEVATMDFVDLKLDINTPKVFSFGVNKLNPLRQPFILQEFVDGTLLMRDWSPLANDTSEGKPDDKLKDVVGQVSKFHSKLISTKFNGFGSIYFTKDVKESENNEKGTPLYDNEKDESLRGRWKLGPSVDRSLWRRKDSLPVEEHKKFTGPWSASSPLDVIKSIGSLELANVKEKLLSKEKIDAAEEAILKEQESTFTNFTKISTKLINVKTKAIPNITELLEPRMNHPDLDPMNVLINDTKGAYLLDFEGTSLKPLLFQSSPQFMTYDGPKIFNLKKDIPEFDKLNESEKVQYEFMYKRTRNQHLWETKLYERHPNLISSVAPPIKMIRNPYTSMIEMKTKKDYLLVDESLMQLKEIWDVLRKNKLVDDIEFPIDYTKEQIEKHVEDLNNYHESLLSRPFAATQGWIPQDMFETLLKSKIIVKQANGDYKVEQPTQATK</sequence>
<accession>G8BYI4</accession>
<organism evidence="7 8">
    <name type="scientific">Tetrapisispora phaffii (strain ATCC 24235 / CBS 4417 / NBRC 1672 / NRRL Y-8282 / UCD 70-5)</name>
    <name type="common">Yeast</name>
    <name type="synonym">Fabospora phaffii</name>
    <dbReference type="NCBI Taxonomy" id="1071381"/>
    <lineage>
        <taxon>Eukaryota</taxon>
        <taxon>Fungi</taxon>
        <taxon>Dikarya</taxon>
        <taxon>Ascomycota</taxon>
        <taxon>Saccharomycotina</taxon>
        <taxon>Saccharomycetes</taxon>
        <taxon>Saccharomycetales</taxon>
        <taxon>Saccharomycetaceae</taxon>
        <taxon>Tetrapisispora</taxon>
    </lineage>
</organism>
<dbReference type="InterPro" id="IPR011009">
    <property type="entry name" value="Kinase-like_dom_sf"/>
</dbReference>
<comment type="similarity">
    <text evidence="2">Belongs to the AIM9 family.</text>
</comment>
<dbReference type="AlphaFoldDB" id="G8BYI4"/>
<evidence type="ECO:0000313" key="8">
    <source>
        <dbReference type="Proteomes" id="UP000005666"/>
    </source>
</evidence>
<evidence type="ECO:0000256" key="5">
    <source>
        <dbReference type="ARBA" id="ARBA00023128"/>
    </source>
</evidence>
<evidence type="ECO:0000256" key="2">
    <source>
        <dbReference type="ARBA" id="ARBA00005543"/>
    </source>
</evidence>
<dbReference type="GeneID" id="11533229"/>
<proteinExistence type="inferred from homology"/>
<evidence type="ECO:0000256" key="4">
    <source>
        <dbReference type="ARBA" id="ARBA00022946"/>
    </source>
</evidence>
<dbReference type="OMA" id="GWIPQDM"/>
<dbReference type="OrthoDB" id="2968323at2759"/>
<name>G8BYI4_TETPH</name>
<dbReference type="KEGG" id="tpf:TPHA_0J01040"/>
<protein>
    <recommendedName>
        <fullName evidence="3">Altered inheritance of mitochondria protein 9, mitochondrial</fullName>
    </recommendedName>
    <alternativeName>
        <fullName evidence="6">Found in mitochondrial proteome protein 29</fullName>
    </alternativeName>
</protein>
<dbReference type="GO" id="GO:0005739">
    <property type="term" value="C:mitochondrion"/>
    <property type="evidence" value="ECO:0007669"/>
    <property type="project" value="UniProtKB-SubCell"/>
</dbReference>
<evidence type="ECO:0000256" key="3">
    <source>
        <dbReference type="ARBA" id="ARBA00016197"/>
    </source>
</evidence>
<evidence type="ECO:0000256" key="6">
    <source>
        <dbReference type="ARBA" id="ARBA00031849"/>
    </source>
</evidence>
<keyword evidence="8" id="KW-1185">Reference proteome</keyword>
<evidence type="ECO:0000256" key="1">
    <source>
        <dbReference type="ARBA" id="ARBA00004173"/>
    </source>
</evidence>
<dbReference type="PANTHER" id="PTHR36091:SF1">
    <property type="entry name" value="ALTERED INHERITANCE OF MITOCHONDRIA PROTEIN 9, MITOCHONDRIAL"/>
    <property type="match status" value="1"/>
</dbReference>
<keyword evidence="4" id="KW-0809">Transit peptide</keyword>
<dbReference type="RefSeq" id="XP_003687360.1">
    <property type="nucleotide sequence ID" value="XM_003687312.1"/>
</dbReference>
<evidence type="ECO:0000313" key="7">
    <source>
        <dbReference type="EMBL" id="CCE64926.1"/>
    </source>
</evidence>
<dbReference type="PANTHER" id="PTHR36091">
    <property type="entry name" value="ALTERED INHERITANCE OF MITOCHONDRIA PROTEIN 9, MITOCHONDRIAL"/>
    <property type="match status" value="1"/>
</dbReference>
<dbReference type="STRING" id="1071381.G8BYI4"/>
<comment type="subcellular location">
    <subcellularLocation>
        <location evidence="1">Mitochondrion</location>
    </subcellularLocation>
</comment>
<dbReference type="eggNOG" id="ENOG502QV1E">
    <property type="taxonomic scope" value="Eukaryota"/>
</dbReference>